<organism evidence="4 5">
    <name type="scientific">Phenylobacterium kunshanense</name>
    <dbReference type="NCBI Taxonomy" id="1445034"/>
    <lineage>
        <taxon>Bacteria</taxon>
        <taxon>Pseudomonadati</taxon>
        <taxon>Pseudomonadota</taxon>
        <taxon>Alphaproteobacteria</taxon>
        <taxon>Caulobacterales</taxon>
        <taxon>Caulobacteraceae</taxon>
        <taxon>Phenylobacterium</taxon>
    </lineage>
</organism>
<evidence type="ECO:0000313" key="4">
    <source>
        <dbReference type="EMBL" id="RAK67837.1"/>
    </source>
</evidence>
<accession>A0A328BLJ9</accession>
<dbReference type="InterPro" id="IPR050129">
    <property type="entry name" value="Zn_alcohol_dh"/>
</dbReference>
<evidence type="ECO:0000313" key="5">
    <source>
        <dbReference type="Proteomes" id="UP000249524"/>
    </source>
</evidence>
<name>A0A328BLJ9_9CAUL</name>
<dbReference type="Gene3D" id="3.40.50.720">
    <property type="entry name" value="NAD(P)-binding Rossmann-like Domain"/>
    <property type="match status" value="1"/>
</dbReference>
<comment type="caution">
    <text evidence="4">The sequence shown here is derived from an EMBL/GenBank/DDBJ whole genome shotgun (WGS) entry which is preliminary data.</text>
</comment>
<dbReference type="InterPro" id="IPR013149">
    <property type="entry name" value="ADH-like_C"/>
</dbReference>
<dbReference type="AlphaFoldDB" id="A0A328BLJ9"/>
<dbReference type="Pfam" id="PF00107">
    <property type="entry name" value="ADH_zinc_N"/>
    <property type="match status" value="1"/>
</dbReference>
<proteinExistence type="predicted"/>
<dbReference type="GO" id="GO:0016491">
    <property type="term" value="F:oxidoreductase activity"/>
    <property type="evidence" value="ECO:0007669"/>
    <property type="project" value="UniProtKB-KW"/>
</dbReference>
<dbReference type="EMBL" id="QFYS01000002">
    <property type="protein sequence ID" value="RAK67837.1"/>
    <property type="molecule type" value="Genomic_DNA"/>
</dbReference>
<evidence type="ECO:0000259" key="3">
    <source>
        <dbReference type="Pfam" id="PF08240"/>
    </source>
</evidence>
<dbReference type="Pfam" id="PF08240">
    <property type="entry name" value="ADH_N"/>
    <property type="match status" value="1"/>
</dbReference>
<keyword evidence="5" id="KW-1185">Reference proteome</keyword>
<dbReference type="Gene3D" id="3.90.180.10">
    <property type="entry name" value="Medium-chain alcohol dehydrogenases, catalytic domain"/>
    <property type="match status" value="1"/>
</dbReference>
<evidence type="ECO:0000259" key="2">
    <source>
        <dbReference type="Pfam" id="PF00107"/>
    </source>
</evidence>
<dbReference type="InterPro" id="IPR013154">
    <property type="entry name" value="ADH-like_N"/>
</dbReference>
<dbReference type="Proteomes" id="UP000249524">
    <property type="component" value="Unassembled WGS sequence"/>
</dbReference>
<dbReference type="SUPFAM" id="SSF50129">
    <property type="entry name" value="GroES-like"/>
    <property type="match status" value="1"/>
</dbReference>
<feature type="domain" description="Alcohol dehydrogenase-like N-terminal" evidence="3">
    <location>
        <begin position="29"/>
        <end position="141"/>
    </location>
</feature>
<dbReference type="InterPro" id="IPR011032">
    <property type="entry name" value="GroES-like_sf"/>
</dbReference>
<dbReference type="PANTHER" id="PTHR43401:SF2">
    <property type="entry name" value="L-THREONINE 3-DEHYDROGENASE"/>
    <property type="match status" value="1"/>
</dbReference>
<dbReference type="RefSeq" id="WP_111275446.1">
    <property type="nucleotide sequence ID" value="NZ_QFYS01000002.1"/>
</dbReference>
<dbReference type="InterPro" id="IPR036291">
    <property type="entry name" value="NAD(P)-bd_dom_sf"/>
</dbReference>
<reference evidence="4 5" key="1">
    <citation type="submission" date="2018-05" db="EMBL/GenBank/DDBJ databases">
        <authorList>
            <person name="Lanie J.A."/>
            <person name="Ng W.-L."/>
            <person name="Kazmierczak K.M."/>
            <person name="Andrzejewski T.M."/>
            <person name="Davidsen T.M."/>
            <person name="Wayne K.J."/>
            <person name="Tettelin H."/>
            <person name="Glass J.I."/>
            <person name="Rusch D."/>
            <person name="Podicherti R."/>
            <person name="Tsui H.-C.T."/>
            <person name="Winkler M.E."/>
        </authorList>
    </citation>
    <scope>NUCLEOTIDE SEQUENCE [LARGE SCALE GENOMIC DNA]</scope>
    <source>
        <strain evidence="4 5">BUT-10</strain>
    </source>
</reference>
<gene>
    <name evidence="4" type="ORF">DJ019_08070</name>
</gene>
<dbReference type="OrthoDB" id="9773078at2"/>
<sequence length="364" mass="39328">MLPKTTLAMVQTGPRRLEARELPMPAIDDDSAILRVEACGICGSDYEQFEGVLRVPTPVVPGHEPLGVIAAIGDRAARRWGVDVGDRVAVETMLACHCCDTCLGGRYHLCSHRQIYSYIPLSSEPGLWGAYAQYMWLAPNAILHRMDPALPPELAVMFNPLGAGFRWAVEVPQTQVGDTVLILGPGQRGLASVVAARHAGAGKIIVTGRSADARKLEIARRLGADHTIDVDNEPALERIKSYTGGRGADVVVEVTSYATEPVRDALGYVRPGGTIVLAGVKGFKPVDDFVSDLIVLNEITIRGVIGVTSSGYRKAIDLIHARTTPLEIMHTHDFPLEQAERAIRTLARQVEGEESIHSCLIPPV</sequence>
<dbReference type="PANTHER" id="PTHR43401">
    <property type="entry name" value="L-THREONINE 3-DEHYDROGENASE"/>
    <property type="match status" value="1"/>
</dbReference>
<keyword evidence="1" id="KW-0560">Oxidoreductase</keyword>
<evidence type="ECO:0000256" key="1">
    <source>
        <dbReference type="ARBA" id="ARBA00023002"/>
    </source>
</evidence>
<feature type="domain" description="Alcohol dehydrogenase-like C-terminal" evidence="2">
    <location>
        <begin position="189"/>
        <end position="320"/>
    </location>
</feature>
<protein>
    <submittedName>
        <fullName evidence="4">Alcohol dehydrogenase</fullName>
    </submittedName>
</protein>
<dbReference type="SUPFAM" id="SSF51735">
    <property type="entry name" value="NAD(P)-binding Rossmann-fold domains"/>
    <property type="match status" value="1"/>
</dbReference>